<gene>
    <name evidence="2" type="ORF">N47_G32370</name>
</gene>
<reference evidence="2" key="1">
    <citation type="journal article" date="2011" name="Environ. Microbiol.">
        <title>Genomic insights into the metabolic potential of the polycyclic aromatic hydrocarbon degrading sulfate-reducing Deltaproteobacterium N47.</title>
        <authorList>
            <person name="Bergmann F."/>
            <person name="Selesi D."/>
            <person name="Weinmaier T."/>
            <person name="Tischler P."/>
            <person name="Rattei T."/>
            <person name="Meckenstock R.U."/>
        </authorList>
    </citation>
    <scope>NUCLEOTIDE SEQUENCE</scope>
</reference>
<dbReference type="EMBL" id="FR695868">
    <property type="protein sequence ID" value="CBX27913.1"/>
    <property type="molecule type" value="Genomic_DNA"/>
</dbReference>
<dbReference type="InterPro" id="IPR045584">
    <property type="entry name" value="Pilin-like"/>
</dbReference>
<protein>
    <recommendedName>
        <fullName evidence="3">Prepilin-type N-terminal cleavage/methylation domain-containing protein</fullName>
    </recommendedName>
</protein>
<dbReference type="AlphaFoldDB" id="E1YBG9"/>
<dbReference type="NCBIfam" id="TIGR02532">
    <property type="entry name" value="IV_pilin_GFxxxE"/>
    <property type="match status" value="1"/>
</dbReference>
<evidence type="ECO:0000313" key="2">
    <source>
        <dbReference type="EMBL" id="CBX27913.1"/>
    </source>
</evidence>
<accession>E1YBG9</accession>
<dbReference type="SUPFAM" id="SSF54523">
    <property type="entry name" value="Pili subunits"/>
    <property type="match status" value="1"/>
</dbReference>
<evidence type="ECO:0000256" key="1">
    <source>
        <dbReference type="SAM" id="Phobius"/>
    </source>
</evidence>
<dbReference type="InterPro" id="IPR012902">
    <property type="entry name" value="N_methyl_site"/>
</dbReference>
<dbReference type="Pfam" id="PF07963">
    <property type="entry name" value="N_methyl"/>
    <property type="match status" value="1"/>
</dbReference>
<keyword evidence="1" id="KW-1133">Transmembrane helix</keyword>
<keyword evidence="1" id="KW-0812">Transmembrane</keyword>
<evidence type="ECO:0008006" key="3">
    <source>
        <dbReference type="Google" id="ProtNLM"/>
    </source>
</evidence>
<dbReference type="Gene3D" id="3.30.700.10">
    <property type="entry name" value="Glycoprotein, Type 4 Pilin"/>
    <property type="match status" value="1"/>
</dbReference>
<dbReference type="PROSITE" id="PS00409">
    <property type="entry name" value="PROKAR_NTER_METHYL"/>
    <property type="match status" value="1"/>
</dbReference>
<sequence length="141" mass="15523">MSYSEGSNKKRSQKGFTLIELLIVISIIGIMLTVSLPVSFAMYSRYTADLKVQEIMVYLSDMRLDSFLYSESKIITSVNDDLVINGNPKAFDDVRIRVDSPIEFYKNGTTSGGSIKLYAGDYIFNLQVEAPLGGLTVTAAG</sequence>
<name>E1YBG9_9BACT</name>
<proteinExistence type="predicted"/>
<feature type="transmembrane region" description="Helical" evidence="1">
    <location>
        <begin position="21"/>
        <end position="43"/>
    </location>
</feature>
<keyword evidence="1" id="KW-0472">Membrane</keyword>
<organism evidence="2">
    <name type="scientific">uncultured Desulfobacterium sp</name>
    <dbReference type="NCBI Taxonomy" id="201089"/>
    <lineage>
        <taxon>Bacteria</taxon>
        <taxon>Pseudomonadati</taxon>
        <taxon>Thermodesulfobacteriota</taxon>
        <taxon>Desulfobacteria</taxon>
        <taxon>Desulfobacterales</taxon>
        <taxon>Desulfobacteriaceae</taxon>
        <taxon>Desulfobacterium</taxon>
        <taxon>environmental samples</taxon>
    </lineage>
</organism>